<evidence type="ECO:0000313" key="3">
    <source>
        <dbReference type="Proteomes" id="UP001595715"/>
    </source>
</evidence>
<organism evidence="2 3">
    <name type="scientific">Paenibacillus xanthanilyticus</name>
    <dbReference type="NCBI Taxonomy" id="1783531"/>
    <lineage>
        <taxon>Bacteria</taxon>
        <taxon>Bacillati</taxon>
        <taxon>Bacillota</taxon>
        <taxon>Bacilli</taxon>
        <taxon>Bacillales</taxon>
        <taxon>Paenibacillaceae</taxon>
        <taxon>Paenibacillus</taxon>
    </lineage>
</organism>
<dbReference type="Proteomes" id="UP001595715">
    <property type="component" value="Unassembled WGS sequence"/>
</dbReference>
<dbReference type="RefSeq" id="WP_377717754.1">
    <property type="nucleotide sequence ID" value="NZ_JBHSAM010000014.1"/>
</dbReference>
<gene>
    <name evidence="2" type="ORF">ACFOZ8_05260</name>
</gene>
<protein>
    <submittedName>
        <fullName evidence="2">Uncharacterized protein</fullName>
    </submittedName>
</protein>
<keyword evidence="3" id="KW-1185">Reference proteome</keyword>
<accession>A0ABV8JYG1</accession>
<dbReference type="EMBL" id="JBHSAM010000014">
    <property type="protein sequence ID" value="MFC4099063.1"/>
    <property type="molecule type" value="Genomic_DNA"/>
</dbReference>
<reference evidence="3" key="1">
    <citation type="journal article" date="2019" name="Int. J. Syst. Evol. Microbiol.">
        <title>The Global Catalogue of Microorganisms (GCM) 10K type strain sequencing project: providing services to taxonomists for standard genome sequencing and annotation.</title>
        <authorList>
            <consortium name="The Broad Institute Genomics Platform"/>
            <consortium name="The Broad Institute Genome Sequencing Center for Infectious Disease"/>
            <person name="Wu L."/>
            <person name="Ma J."/>
        </authorList>
    </citation>
    <scope>NUCLEOTIDE SEQUENCE [LARGE SCALE GENOMIC DNA]</scope>
    <source>
        <strain evidence="3">IBRC-M 10987</strain>
    </source>
</reference>
<name>A0ABV8JYG1_9BACL</name>
<evidence type="ECO:0000256" key="1">
    <source>
        <dbReference type="SAM" id="MobiDB-lite"/>
    </source>
</evidence>
<evidence type="ECO:0000313" key="2">
    <source>
        <dbReference type="EMBL" id="MFC4099063.1"/>
    </source>
</evidence>
<sequence>MRRWRLIAMAAGGLLLAGAVVYSWSGSGHGTQDREKETKPAQAAQAAETAPAPPSQPRSEAVPEAGQEQAKTAPAFAPLRLKTVPDADGFGMKIEPTEGLYILKTFSAKERIVHVIVRNVGEGNGGERLEAVIVNPGSAEVESQVLVEYPFHVQSGPRLEIDGEKLVFVRPVHQEGMVAYDLATFDPADGRVDVVAERFWSQPLQDGQEEDFLTGLHVSQGKEGAGGKVLLSSFRGRTWLIDRTSGQVLASAGAVYPAFGDPGSSPVRELLFPSPDLSRMVYQPKSGRAFQLLDPAGGKTVAAFGFGEEAALMSPGISWNAESTRFYQEFGDASRTYAASSDTGLHLYAQSVRFYDRNGKPERTFTLRGPADARMNVYGWASEHEVWLETFRVRMPKPNSEPEKRNIAYKRYDIRTGVLTDYRTAGKPEDLKQPELVQPVDQPAAFIRRSFLLADAKSKRIWPSPYPASAVSTEQGLYLHVPSDVGDALYRWTKEEPAWRWLDGRTVVSVHSGEAGPAWRFAAPVIHRDRWLVYADDDPIGGDWTIRYAKVADRIKQTAGGLPILPPSITDVPEQYEWWKSDSPFKPAEKTTGARAQGKSRYGTIRLKPLAGELAYGRQYYGDYAVSFKAKTSAVKELPAIQGLRLEQESGVSPMERIEFDGWDLLLFRTHQYRFSKGVSPYSPPYLRAFAVTREGEAFPLVFRYADSSRGVGERSMEKMPLDDNQPVRRQGKAIVLMAGNDQLELTLQPNLAGRELLVTGADDRRRESEQLRQLAERYTELIEQALGLDEYVDLPGGRMEAGKLIALFAEEAWDNPGFQRMKRDFHAQRASGHPSRAFSWPPIEIRSVSPDTVRFTMTLNLFYAIGHAAHLEVALKLEDGVWKIRDLGTLSSEKGDGVPGYDGLVIEDPLRLE</sequence>
<comment type="caution">
    <text evidence="2">The sequence shown here is derived from an EMBL/GenBank/DDBJ whole genome shotgun (WGS) entry which is preliminary data.</text>
</comment>
<feature type="compositionally biased region" description="Low complexity" evidence="1">
    <location>
        <begin position="40"/>
        <end position="50"/>
    </location>
</feature>
<feature type="region of interest" description="Disordered" evidence="1">
    <location>
        <begin position="27"/>
        <end position="76"/>
    </location>
</feature>
<proteinExistence type="predicted"/>